<name>A0AA90T4K2_9HELI</name>
<dbReference type="InterPro" id="IPR045584">
    <property type="entry name" value="Pilin-like"/>
</dbReference>
<accession>A0AA90T4K2</accession>
<feature type="transmembrane region" description="Helical" evidence="2">
    <location>
        <begin position="6"/>
        <end position="25"/>
    </location>
</feature>
<evidence type="ECO:0000256" key="1">
    <source>
        <dbReference type="ARBA" id="ARBA00022481"/>
    </source>
</evidence>
<dbReference type="EMBL" id="JAUYZK010000001">
    <property type="protein sequence ID" value="MDP2538403.1"/>
    <property type="molecule type" value="Genomic_DNA"/>
</dbReference>
<dbReference type="AlphaFoldDB" id="A0AA90T4K2"/>
<dbReference type="Proteomes" id="UP001177258">
    <property type="component" value="Unassembled WGS sequence"/>
</dbReference>
<reference evidence="3" key="2">
    <citation type="submission" date="2023-07" db="EMBL/GenBank/DDBJ databases">
        <authorList>
            <person name="Aydin F."/>
            <person name="Tarhane S."/>
            <person name="Saticioglu I.B."/>
            <person name="Karakaya E."/>
            <person name="Abay S."/>
            <person name="Guran O."/>
            <person name="Bozkurt E."/>
            <person name="Uzum N."/>
            <person name="Olgun K."/>
            <person name="Jablonski D."/>
        </authorList>
    </citation>
    <scope>NUCLEOTIDE SEQUENCE</scope>
    <source>
        <strain evidence="3">Faydin-H75</strain>
    </source>
</reference>
<keyword evidence="6" id="KW-1185">Reference proteome</keyword>
<evidence type="ECO:0000313" key="5">
    <source>
        <dbReference type="Proteomes" id="UP001177258"/>
    </source>
</evidence>
<reference evidence="4 6" key="1">
    <citation type="submission" date="2023-07" db="EMBL/GenBank/DDBJ databases">
        <title>Unpublished Manusciprt.</title>
        <authorList>
            <person name="Aydin F."/>
            <person name="Tarhane S."/>
            <person name="Saticioglu I.B."/>
            <person name="Karakaya E."/>
            <person name="Abay S."/>
            <person name="Guran O."/>
            <person name="Bozkurt E."/>
            <person name="Uzum N."/>
            <person name="Olgun K."/>
            <person name="Jablonski D."/>
        </authorList>
    </citation>
    <scope>NUCLEOTIDE SEQUENCE</scope>
    <source>
        <strain evidence="6">faydin-H75</strain>
        <strain evidence="4">Faydin-H76</strain>
    </source>
</reference>
<dbReference type="EMBL" id="JAUPEV010000001">
    <property type="protein sequence ID" value="MDO7252536.1"/>
    <property type="molecule type" value="Genomic_DNA"/>
</dbReference>
<comment type="caution">
    <text evidence="4">The sequence shown here is derived from an EMBL/GenBank/DDBJ whole genome shotgun (WGS) entry which is preliminary data.</text>
</comment>
<gene>
    <name evidence="3" type="ORF">Q5I04_01200</name>
    <name evidence="4" type="ORF">Q5I06_01200</name>
</gene>
<dbReference type="GO" id="GO:0015627">
    <property type="term" value="C:type II protein secretion system complex"/>
    <property type="evidence" value="ECO:0007669"/>
    <property type="project" value="InterPro"/>
</dbReference>
<sequence length="147" mass="15858">MRNAFSMIELVFVIVIIGIIAAIAIPKLSVTRADAQYVAVQSDIQTILSSIQAKSLTEDIDSSTLNGDFIMETAGLNPTRWIPTANGVRLAKDGAVDNKNNCVLIDFSSNTLDVKIDKTITSPLCQKLAQIYTKPITISFGNGSIKL</sequence>
<dbReference type="RefSeq" id="WP_305516376.1">
    <property type="nucleotide sequence ID" value="NZ_JAUPEV010000001.1"/>
</dbReference>
<dbReference type="InterPro" id="IPR012902">
    <property type="entry name" value="N_methyl_site"/>
</dbReference>
<reference evidence="3 5" key="3">
    <citation type="journal article" date="2024" name="Syst. Appl. Microbiol.">
        <title>Helicobacter cappadocius sp. nov., from lizards: The first psychrotrophic Helicobacter species.</title>
        <authorList>
            <person name="Aydin F."/>
            <person name="Tarhane S."/>
            <person name="Karakaya E."/>
            <person name="Abay S."/>
            <person name="Kayman T."/>
            <person name="Guran O."/>
            <person name="Bozkurt E."/>
            <person name="Uzum N."/>
            <person name="Avci A."/>
            <person name="Olgun K."/>
            <person name="Jablonski D."/>
            <person name="Guran C."/>
            <person name="Burcin Saticioglu I."/>
        </authorList>
    </citation>
    <scope>NUCLEOTIDE SEQUENCE [LARGE SCALE GENOMIC DNA]</scope>
    <source>
        <strain evidence="3">Faydin-H75</strain>
        <strain evidence="5">faydin-H76</strain>
    </source>
</reference>
<keyword evidence="2" id="KW-0812">Transmembrane</keyword>
<evidence type="ECO:0000313" key="4">
    <source>
        <dbReference type="EMBL" id="MDP2538403.1"/>
    </source>
</evidence>
<keyword evidence="2" id="KW-0472">Membrane</keyword>
<protein>
    <submittedName>
        <fullName evidence="4">Prepilin-type N-terminal cleavage/methylation domain-containing protein</fullName>
    </submittedName>
</protein>
<proteinExistence type="predicted"/>
<dbReference type="InterPro" id="IPR000983">
    <property type="entry name" value="Bac_GSPG_pilin"/>
</dbReference>
<dbReference type="Gene3D" id="3.30.700.10">
    <property type="entry name" value="Glycoprotein, Type 4 Pilin"/>
    <property type="match status" value="1"/>
</dbReference>
<dbReference type="NCBIfam" id="TIGR02532">
    <property type="entry name" value="IV_pilin_GFxxxE"/>
    <property type="match status" value="1"/>
</dbReference>
<dbReference type="SUPFAM" id="SSF54523">
    <property type="entry name" value="Pili subunits"/>
    <property type="match status" value="1"/>
</dbReference>
<evidence type="ECO:0000313" key="3">
    <source>
        <dbReference type="EMBL" id="MDO7252536.1"/>
    </source>
</evidence>
<dbReference type="Proteomes" id="UP001240777">
    <property type="component" value="Unassembled WGS sequence"/>
</dbReference>
<evidence type="ECO:0000313" key="6">
    <source>
        <dbReference type="Proteomes" id="UP001240777"/>
    </source>
</evidence>
<evidence type="ECO:0000256" key="2">
    <source>
        <dbReference type="SAM" id="Phobius"/>
    </source>
</evidence>
<organism evidence="4 5">
    <name type="scientific">Helicobacter cappadocius</name>
    <dbReference type="NCBI Taxonomy" id="3063998"/>
    <lineage>
        <taxon>Bacteria</taxon>
        <taxon>Pseudomonadati</taxon>
        <taxon>Campylobacterota</taxon>
        <taxon>Epsilonproteobacteria</taxon>
        <taxon>Campylobacterales</taxon>
        <taxon>Helicobacteraceae</taxon>
        <taxon>Helicobacter</taxon>
    </lineage>
</organism>
<dbReference type="GO" id="GO:0015628">
    <property type="term" value="P:protein secretion by the type II secretion system"/>
    <property type="evidence" value="ECO:0007669"/>
    <property type="project" value="InterPro"/>
</dbReference>
<dbReference type="PRINTS" id="PR00813">
    <property type="entry name" value="BCTERIALGSPG"/>
</dbReference>
<keyword evidence="2" id="KW-1133">Transmembrane helix</keyword>
<keyword evidence="1" id="KW-0488">Methylation</keyword>